<name>A0A4R3TKV0_9FIRM</name>
<evidence type="ECO:0000313" key="2">
    <source>
        <dbReference type="Proteomes" id="UP000295773"/>
    </source>
</evidence>
<dbReference type="PANTHER" id="PTHR13061:SF29">
    <property type="entry name" value="GAMMA CARBONIC ANHYDRASE-LIKE 1, MITOCHONDRIAL-RELATED"/>
    <property type="match status" value="1"/>
</dbReference>
<dbReference type="EMBL" id="SMBP01000005">
    <property type="protein sequence ID" value="TCU62196.1"/>
    <property type="molecule type" value="Genomic_DNA"/>
</dbReference>
<dbReference type="InterPro" id="IPR047324">
    <property type="entry name" value="LbH_gamma_CA-like"/>
</dbReference>
<dbReference type="InterPro" id="IPR001451">
    <property type="entry name" value="Hexapep"/>
</dbReference>
<protein>
    <submittedName>
        <fullName evidence="1">Carbonic anhydrase/acetyltransferase-like protein (Isoleucine patch superfamily)</fullName>
    </submittedName>
</protein>
<gene>
    <name evidence="1" type="ORF">EDD61_1052</name>
</gene>
<evidence type="ECO:0000313" key="1">
    <source>
        <dbReference type="EMBL" id="TCU62196.1"/>
    </source>
</evidence>
<organism evidence="1 2">
    <name type="scientific">Longicatena caecimuris</name>
    <dbReference type="NCBI Taxonomy" id="1796635"/>
    <lineage>
        <taxon>Bacteria</taxon>
        <taxon>Bacillati</taxon>
        <taxon>Bacillota</taxon>
        <taxon>Erysipelotrichia</taxon>
        <taxon>Erysipelotrichales</taxon>
        <taxon>Erysipelotrichaceae</taxon>
        <taxon>Longicatena</taxon>
    </lineage>
</organism>
<keyword evidence="2" id="KW-1185">Reference proteome</keyword>
<reference evidence="1 2" key="1">
    <citation type="submission" date="2019-03" db="EMBL/GenBank/DDBJ databases">
        <title>Genomic Encyclopedia of Type Strains, Phase IV (KMG-IV): sequencing the most valuable type-strain genomes for metagenomic binning, comparative biology and taxonomic classification.</title>
        <authorList>
            <person name="Goeker M."/>
        </authorList>
    </citation>
    <scope>NUCLEOTIDE SEQUENCE [LARGE SCALE GENOMIC DNA]</scope>
    <source>
        <strain evidence="1 2">DSM 29481</strain>
    </source>
</reference>
<dbReference type="PANTHER" id="PTHR13061">
    <property type="entry name" value="DYNACTIN SUBUNIT P25"/>
    <property type="match status" value="1"/>
</dbReference>
<comment type="caution">
    <text evidence="1">The sequence shown here is derived from an EMBL/GenBank/DDBJ whole genome shotgun (WGS) entry which is preliminary data.</text>
</comment>
<dbReference type="InterPro" id="IPR011004">
    <property type="entry name" value="Trimer_LpxA-like_sf"/>
</dbReference>
<dbReference type="CDD" id="cd04645">
    <property type="entry name" value="LbH_gamma_CA_like"/>
    <property type="match status" value="1"/>
</dbReference>
<dbReference type="Pfam" id="PF00132">
    <property type="entry name" value="Hexapep"/>
    <property type="match status" value="1"/>
</dbReference>
<accession>A0A4R3TKV0</accession>
<proteinExistence type="predicted"/>
<sequence>MIQTYRNHTPRIDATCFVADNATIIGDVTMKADASVWFGSVIRGDKDHIEIGEGSNIQDNCTLHTDPQHVLTIGKHVTVGHNAILHGCYIEDEVLIGMGAIILNGAHIGSHSIIGAGALVTEHMQIPKNSIVVGCPAKVIKAISAQQIQEIQDNAMHYAQLGKEYKELAIKKSSLFEKD</sequence>
<dbReference type="Gene3D" id="2.160.10.10">
    <property type="entry name" value="Hexapeptide repeat proteins"/>
    <property type="match status" value="1"/>
</dbReference>
<keyword evidence="1" id="KW-0808">Transferase</keyword>
<dbReference type="InterPro" id="IPR050484">
    <property type="entry name" value="Transf_Hexapept/Carb_Anhydrase"/>
</dbReference>
<dbReference type="AlphaFoldDB" id="A0A4R3TKV0"/>
<dbReference type="GO" id="GO:0016740">
    <property type="term" value="F:transferase activity"/>
    <property type="evidence" value="ECO:0007669"/>
    <property type="project" value="UniProtKB-KW"/>
</dbReference>
<dbReference type="SUPFAM" id="SSF51161">
    <property type="entry name" value="Trimeric LpxA-like enzymes"/>
    <property type="match status" value="1"/>
</dbReference>
<dbReference type="RefSeq" id="WP_132224140.1">
    <property type="nucleotide sequence ID" value="NZ_JANKBG010000006.1"/>
</dbReference>
<dbReference type="Proteomes" id="UP000295773">
    <property type="component" value="Unassembled WGS sequence"/>
</dbReference>